<evidence type="ECO:0000256" key="2">
    <source>
        <dbReference type="ARBA" id="ARBA00022485"/>
    </source>
</evidence>
<reference evidence="10" key="1">
    <citation type="journal article" date="2013" name="Stand. Genomic Sci.">
        <title>Complete genome sequence of Desulfocapsa sulfexigens, a marine deltaproteobacterium specialized in disproportionating inorganic sulfur compounds.</title>
        <authorList>
            <person name="Finster K.W."/>
            <person name="Kjeldsen K.U."/>
            <person name="Kube M."/>
            <person name="Reinhardt R."/>
            <person name="Mussmann M."/>
            <person name="Amann R."/>
            <person name="Schreiber L."/>
        </authorList>
    </citation>
    <scope>NUCLEOTIDE SEQUENCE [LARGE SCALE GENOMIC DNA]</scope>
    <source>
        <strain evidence="10">DSM 10523 / SB164P1</strain>
    </source>
</reference>
<feature type="transmembrane region" description="Helical" evidence="7">
    <location>
        <begin position="161"/>
        <end position="183"/>
    </location>
</feature>
<feature type="domain" description="4Fe-4S ferredoxin-type" evidence="8">
    <location>
        <begin position="211"/>
        <end position="241"/>
    </location>
</feature>
<name>M1NGT4_DESSD</name>
<protein>
    <recommendedName>
        <fullName evidence="8">4Fe-4S ferredoxin-type domain-containing protein</fullName>
    </recommendedName>
</protein>
<evidence type="ECO:0000256" key="7">
    <source>
        <dbReference type="SAM" id="Phobius"/>
    </source>
</evidence>
<dbReference type="eggNOG" id="COG0348">
    <property type="taxonomic scope" value="Bacteria"/>
</dbReference>
<dbReference type="InterPro" id="IPR017896">
    <property type="entry name" value="4Fe4S_Fe-S-bd"/>
</dbReference>
<organism evidence="9 10">
    <name type="scientific">Desulfocapsa sulfexigens (strain DSM 10523 / SB164P1)</name>
    <dbReference type="NCBI Taxonomy" id="1167006"/>
    <lineage>
        <taxon>Bacteria</taxon>
        <taxon>Pseudomonadati</taxon>
        <taxon>Thermodesulfobacteriota</taxon>
        <taxon>Desulfobulbia</taxon>
        <taxon>Desulfobulbales</taxon>
        <taxon>Desulfocapsaceae</taxon>
        <taxon>Desulfocapsa</taxon>
    </lineage>
</organism>
<dbReference type="Proteomes" id="UP000011721">
    <property type="component" value="Chromosome"/>
</dbReference>
<dbReference type="GO" id="GO:0046872">
    <property type="term" value="F:metal ion binding"/>
    <property type="evidence" value="ECO:0007669"/>
    <property type="project" value="UniProtKB-KW"/>
</dbReference>
<dbReference type="PANTHER" id="PTHR30176">
    <property type="entry name" value="FERREDOXIN-TYPE PROTEIN NAPH"/>
    <property type="match status" value="1"/>
</dbReference>
<keyword evidence="7" id="KW-1133">Transmembrane helix</keyword>
<feature type="transmembrane region" description="Helical" evidence="7">
    <location>
        <begin position="74"/>
        <end position="107"/>
    </location>
</feature>
<dbReference type="KEGG" id="dsf:UWK_02299"/>
<evidence type="ECO:0000256" key="5">
    <source>
        <dbReference type="ARBA" id="ARBA00023004"/>
    </source>
</evidence>
<feature type="transmembrane region" description="Helical" evidence="7">
    <location>
        <begin position="128"/>
        <end position="149"/>
    </location>
</feature>
<dbReference type="OrthoDB" id="9784262at2"/>
<keyword evidence="5" id="KW-0408">Iron</keyword>
<dbReference type="HOGENOM" id="CLU_066585_0_1_7"/>
<dbReference type="GO" id="GO:0051539">
    <property type="term" value="F:4 iron, 4 sulfur cluster binding"/>
    <property type="evidence" value="ECO:0007669"/>
    <property type="project" value="UniProtKB-KW"/>
</dbReference>
<dbReference type="EMBL" id="CP003985">
    <property type="protein sequence ID" value="AGF78839.1"/>
    <property type="molecule type" value="Genomic_DNA"/>
</dbReference>
<sequence length="279" mass="31882">MVEKKKNRIHVIRFLVLTGAFLLILVNPFLNYYLQINFIQGWYQSFGIGNLWFVSPLEGLESLLVTKHLFLPTLIGMLLPVCLAALLGSVYCSWLCPISFFHEILDFLRRKVTRKKRLRDRMVLSRRILWYALIAEILLTLILAAPIFVFMSPPGLVGREIMIAVFFHTLALEGIIILFVLMMNLVTRRFYCRYLCPLGATLNIIGSRRKLRVVQDLQACTACSRCDQICPLGLTPSLGMAESIYCWNCGECTTVCQPGALMYHWGEKVVLEQVKPDSL</sequence>
<dbReference type="PROSITE" id="PS51379">
    <property type="entry name" value="4FE4S_FER_2"/>
    <property type="match status" value="1"/>
</dbReference>
<evidence type="ECO:0000256" key="1">
    <source>
        <dbReference type="ARBA" id="ARBA00022448"/>
    </source>
</evidence>
<dbReference type="PATRIC" id="fig|1167006.5.peg.2495"/>
<dbReference type="Pfam" id="PF12801">
    <property type="entry name" value="Fer4_5"/>
    <property type="match status" value="2"/>
</dbReference>
<dbReference type="PANTHER" id="PTHR30176:SF3">
    <property type="entry name" value="FERREDOXIN-TYPE PROTEIN NAPH"/>
    <property type="match status" value="1"/>
</dbReference>
<dbReference type="GO" id="GO:0005886">
    <property type="term" value="C:plasma membrane"/>
    <property type="evidence" value="ECO:0007669"/>
    <property type="project" value="TreeGrafter"/>
</dbReference>
<dbReference type="STRING" id="1167006.UWK_02299"/>
<dbReference type="RefSeq" id="WP_015404527.1">
    <property type="nucleotide sequence ID" value="NC_020304.1"/>
</dbReference>
<evidence type="ECO:0000256" key="6">
    <source>
        <dbReference type="ARBA" id="ARBA00023014"/>
    </source>
</evidence>
<keyword evidence="2" id="KW-0004">4Fe-4S</keyword>
<dbReference type="SUPFAM" id="SSF54862">
    <property type="entry name" value="4Fe-4S ferredoxins"/>
    <property type="match status" value="1"/>
</dbReference>
<keyword evidence="1" id="KW-0813">Transport</keyword>
<dbReference type="InterPro" id="IPR051684">
    <property type="entry name" value="Electron_Trans/Redox"/>
</dbReference>
<keyword evidence="7" id="KW-0472">Membrane</keyword>
<accession>M1NGT4</accession>
<keyword evidence="7" id="KW-0812">Transmembrane</keyword>
<keyword evidence="6" id="KW-0411">Iron-sulfur</keyword>
<evidence type="ECO:0000259" key="8">
    <source>
        <dbReference type="PROSITE" id="PS51379"/>
    </source>
</evidence>
<keyword evidence="10" id="KW-1185">Reference proteome</keyword>
<keyword evidence="4" id="KW-0249">Electron transport</keyword>
<proteinExistence type="predicted"/>
<evidence type="ECO:0000256" key="3">
    <source>
        <dbReference type="ARBA" id="ARBA00022723"/>
    </source>
</evidence>
<evidence type="ECO:0000313" key="10">
    <source>
        <dbReference type="Proteomes" id="UP000011721"/>
    </source>
</evidence>
<feature type="transmembrane region" description="Helical" evidence="7">
    <location>
        <begin position="12"/>
        <end position="34"/>
    </location>
</feature>
<evidence type="ECO:0000256" key="4">
    <source>
        <dbReference type="ARBA" id="ARBA00022982"/>
    </source>
</evidence>
<gene>
    <name evidence="9" type="ordered locus">UWK_02299</name>
</gene>
<evidence type="ECO:0000313" key="9">
    <source>
        <dbReference type="EMBL" id="AGF78839.1"/>
    </source>
</evidence>
<dbReference type="AlphaFoldDB" id="M1NGT4"/>
<keyword evidence="3" id="KW-0479">Metal-binding</keyword>